<protein>
    <submittedName>
        <fullName evidence="1">Uncharacterized protein</fullName>
    </submittedName>
</protein>
<evidence type="ECO:0000313" key="1">
    <source>
        <dbReference type="EMBL" id="KAK7500582.1"/>
    </source>
</evidence>
<keyword evidence="2" id="KW-1185">Reference proteome</keyword>
<accession>A0ABD0LLV6</accession>
<dbReference type="EMBL" id="JACVVK020000036">
    <property type="protein sequence ID" value="KAK7500582.1"/>
    <property type="molecule type" value="Genomic_DNA"/>
</dbReference>
<organism evidence="1 2">
    <name type="scientific">Batillaria attramentaria</name>
    <dbReference type="NCBI Taxonomy" id="370345"/>
    <lineage>
        <taxon>Eukaryota</taxon>
        <taxon>Metazoa</taxon>
        <taxon>Spiralia</taxon>
        <taxon>Lophotrochozoa</taxon>
        <taxon>Mollusca</taxon>
        <taxon>Gastropoda</taxon>
        <taxon>Caenogastropoda</taxon>
        <taxon>Sorbeoconcha</taxon>
        <taxon>Cerithioidea</taxon>
        <taxon>Batillariidae</taxon>
        <taxon>Batillaria</taxon>
    </lineage>
</organism>
<evidence type="ECO:0000313" key="2">
    <source>
        <dbReference type="Proteomes" id="UP001519460"/>
    </source>
</evidence>
<sequence length="88" mass="9384">MKQTVCVDADELAHGHTDTAGRGQRPCVCVCPFASVSCSCMMANIMMMGWKFTVVSVYSWEGRLTRARGGGGGGFDWLVAPSSMTTEG</sequence>
<name>A0ABD0LLV6_9CAEN</name>
<gene>
    <name evidence="1" type="ORF">BaRGS_00008157</name>
</gene>
<dbReference type="Proteomes" id="UP001519460">
    <property type="component" value="Unassembled WGS sequence"/>
</dbReference>
<reference evidence="1 2" key="1">
    <citation type="journal article" date="2023" name="Sci. Data">
        <title>Genome assembly of the Korean intertidal mud-creeper Batillaria attramentaria.</title>
        <authorList>
            <person name="Patra A.K."/>
            <person name="Ho P.T."/>
            <person name="Jun S."/>
            <person name="Lee S.J."/>
            <person name="Kim Y."/>
            <person name="Won Y.J."/>
        </authorList>
    </citation>
    <scope>NUCLEOTIDE SEQUENCE [LARGE SCALE GENOMIC DNA]</scope>
    <source>
        <strain evidence="1">Wonlab-2016</strain>
    </source>
</reference>
<dbReference type="AlphaFoldDB" id="A0ABD0LLV6"/>
<comment type="caution">
    <text evidence="1">The sequence shown here is derived from an EMBL/GenBank/DDBJ whole genome shotgun (WGS) entry which is preliminary data.</text>
</comment>
<proteinExistence type="predicted"/>